<dbReference type="Pfam" id="PF04542">
    <property type="entry name" value="Sigma70_r2"/>
    <property type="match status" value="1"/>
</dbReference>
<dbReference type="NCBIfam" id="TIGR02937">
    <property type="entry name" value="sigma70-ECF"/>
    <property type="match status" value="1"/>
</dbReference>
<evidence type="ECO:0000313" key="6">
    <source>
        <dbReference type="EMBL" id="BAM03318.1"/>
    </source>
</evidence>
<dbReference type="Gene3D" id="1.20.120.1810">
    <property type="match status" value="1"/>
</dbReference>
<dbReference type="InterPro" id="IPR014284">
    <property type="entry name" value="RNA_pol_sigma-70_dom"/>
</dbReference>
<dbReference type="InterPro" id="IPR000943">
    <property type="entry name" value="RNA_pol_sigma70"/>
</dbReference>
<dbReference type="SUPFAM" id="SSF88659">
    <property type="entry name" value="Sigma3 and sigma4 domains of RNA polymerase sigma factors"/>
    <property type="match status" value="1"/>
</dbReference>
<dbReference type="KEGG" id="phm:PSMK_11590"/>
<dbReference type="EMBL" id="AP012338">
    <property type="protein sequence ID" value="BAM03318.1"/>
    <property type="molecule type" value="Genomic_DNA"/>
</dbReference>
<dbReference type="InterPro" id="IPR007630">
    <property type="entry name" value="RNA_pol_sigma70_r4"/>
</dbReference>
<name>I0IDI0_PHYMF</name>
<evidence type="ECO:0000259" key="5">
    <source>
        <dbReference type="PROSITE" id="PS00716"/>
    </source>
</evidence>
<proteinExistence type="predicted"/>
<evidence type="ECO:0000256" key="2">
    <source>
        <dbReference type="ARBA" id="ARBA00023082"/>
    </source>
</evidence>
<protein>
    <submittedName>
        <fullName evidence="6">Putative RNA polymerase sigma factor</fullName>
    </submittedName>
</protein>
<keyword evidence="1" id="KW-0805">Transcription regulation</keyword>
<dbReference type="Proteomes" id="UP000007881">
    <property type="component" value="Chromosome"/>
</dbReference>
<evidence type="ECO:0000256" key="1">
    <source>
        <dbReference type="ARBA" id="ARBA00023015"/>
    </source>
</evidence>
<dbReference type="PANTHER" id="PTHR30603">
    <property type="entry name" value="RNA POLYMERASE SIGMA FACTOR RPO"/>
    <property type="match status" value="1"/>
</dbReference>
<dbReference type="eggNOG" id="COG0568">
    <property type="taxonomic scope" value="Bacteria"/>
</dbReference>
<keyword evidence="2" id="KW-0731">Sigma factor</keyword>
<keyword evidence="7" id="KW-1185">Reference proteome</keyword>
<dbReference type="GO" id="GO:0006352">
    <property type="term" value="P:DNA-templated transcription initiation"/>
    <property type="evidence" value="ECO:0007669"/>
    <property type="project" value="InterPro"/>
</dbReference>
<dbReference type="GO" id="GO:0003677">
    <property type="term" value="F:DNA binding"/>
    <property type="evidence" value="ECO:0007669"/>
    <property type="project" value="UniProtKB-KW"/>
</dbReference>
<dbReference type="InterPro" id="IPR050239">
    <property type="entry name" value="Sigma-70_RNA_pol_init_factors"/>
</dbReference>
<dbReference type="STRING" id="1142394.PSMK_11590"/>
<dbReference type="InterPro" id="IPR036388">
    <property type="entry name" value="WH-like_DNA-bd_sf"/>
</dbReference>
<dbReference type="InterPro" id="IPR007627">
    <property type="entry name" value="RNA_pol_sigma70_r2"/>
</dbReference>
<keyword evidence="4" id="KW-0804">Transcription</keyword>
<dbReference type="RefSeq" id="WP_014436537.1">
    <property type="nucleotide sequence ID" value="NC_017080.1"/>
</dbReference>
<dbReference type="PANTHER" id="PTHR30603:SF60">
    <property type="entry name" value="RNA POLYMERASE SIGMA FACTOR RPOD"/>
    <property type="match status" value="1"/>
</dbReference>
<dbReference type="Pfam" id="PF04545">
    <property type="entry name" value="Sigma70_r4"/>
    <property type="match status" value="1"/>
</dbReference>
<sequence length="338" mass="38773">MNSFALAGNPGTLAVSPLAQARRLGGIDYVQDGLSEEEAATVREILGEKYEYMDHPAFELPREEAEEQLFDDPEPIGHADVSWYHPAMSWIDEPRLGRSATKTLTAAEERVIFAQFNYCRFRVFNLKQELVDQTHRDPALVREMLTWYEKAEGYREQIAGLNLALVLAMAKRIRGADVDWGEMISEGNMALLRSIDKFDITRGFKFSTYACRAILKAFSRQGIKHSKYRSTFPTDFDPKFERSNHQSEKNEEHETDCVDELREIIRRNKASLSDVERGVIERRFAVGDNARIDAKGDPRPLTLEQVGKILGVTKERVRQIQTEALDKIRDHFEGDFLR</sequence>
<reference evidence="6 7" key="1">
    <citation type="submission" date="2012-02" db="EMBL/GenBank/DDBJ databases">
        <title>Complete genome sequence of Phycisphaera mikurensis NBRC 102666.</title>
        <authorList>
            <person name="Ankai A."/>
            <person name="Hosoyama A."/>
            <person name="Terui Y."/>
            <person name="Sekine M."/>
            <person name="Fukai R."/>
            <person name="Kato Y."/>
            <person name="Nakamura S."/>
            <person name="Yamada-Narita S."/>
            <person name="Kawakoshi A."/>
            <person name="Fukunaga Y."/>
            <person name="Yamazaki S."/>
            <person name="Fujita N."/>
        </authorList>
    </citation>
    <scope>NUCLEOTIDE SEQUENCE [LARGE SCALE GENOMIC DNA]</scope>
    <source>
        <strain evidence="7">NBRC 102666 / KCTC 22515 / FYK2301M01</strain>
    </source>
</reference>
<gene>
    <name evidence="6" type="ordered locus">PSMK_11590</name>
</gene>
<dbReference type="OrthoDB" id="9780321at2"/>
<evidence type="ECO:0000256" key="3">
    <source>
        <dbReference type="ARBA" id="ARBA00023125"/>
    </source>
</evidence>
<dbReference type="InterPro" id="IPR013325">
    <property type="entry name" value="RNA_pol_sigma_r2"/>
</dbReference>
<dbReference type="HOGENOM" id="CLU_820977_0_0_0"/>
<feature type="domain" description="RNA polymerase sigma-70" evidence="5">
    <location>
        <begin position="302"/>
        <end position="328"/>
    </location>
</feature>
<dbReference type="AlphaFoldDB" id="I0IDI0"/>
<dbReference type="InterPro" id="IPR013324">
    <property type="entry name" value="RNA_pol_sigma_r3/r4-like"/>
</dbReference>
<evidence type="ECO:0000313" key="7">
    <source>
        <dbReference type="Proteomes" id="UP000007881"/>
    </source>
</evidence>
<dbReference type="Gene3D" id="1.10.10.10">
    <property type="entry name" value="Winged helix-like DNA-binding domain superfamily/Winged helix DNA-binding domain"/>
    <property type="match status" value="1"/>
</dbReference>
<dbReference type="GO" id="GO:0016987">
    <property type="term" value="F:sigma factor activity"/>
    <property type="evidence" value="ECO:0007669"/>
    <property type="project" value="UniProtKB-KW"/>
</dbReference>
<dbReference type="PRINTS" id="PR00046">
    <property type="entry name" value="SIGMA70FCT"/>
</dbReference>
<accession>I0IDI0</accession>
<organism evidence="6 7">
    <name type="scientific">Phycisphaera mikurensis (strain NBRC 102666 / KCTC 22515 / FYK2301M01)</name>
    <dbReference type="NCBI Taxonomy" id="1142394"/>
    <lineage>
        <taxon>Bacteria</taxon>
        <taxon>Pseudomonadati</taxon>
        <taxon>Planctomycetota</taxon>
        <taxon>Phycisphaerae</taxon>
        <taxon>Phycisphaerales</taxon>
        <taxon>Phycisphaeraceae</taxon>
        <taxon>Phycisphaera</taxon>
    </lineage>
</organism>
<dbReference type="PROSITE" id="PS00716">
    <property type="entry name" value="SIGMA70_2"/>
    <property type="match status" value="1"/>
</dbReference>
<dbReference type="SUPFAM" id="SSF88946">
    <property type="entry name" value="Sigma2 domain of RNA polymerase sigma factors"/>
    <property type="match status" value="1"/>
</dbReference>
<dbReference type="CDD" id="cd06171">
    <property type="entry name" value="Sigma70_r4"/>
    <property type="match status" value="1"/>
</dbReference>
<evidence type="ECO:0000256" key="4">
    <source>
        <dbReference type="ARBA" id="ARBA00023163"/>
    </source>
</evidence>
<keyword evidence="3" id="KW-0238">DNA-binding</keyword>